<evidence type="ECO:0000313" key="4">
    <source>
        <dbReference type="Proteomes" id="UP001153069"/>
    </source>
</evidence>
<dbReference type="EMBL" id="CAICTM010003446">
    <property type="protein sequence ID" value="CAB9531349.1"/>
    <property type="molecule type" value="Genomic_DNA"/>
</dbReference>
<keyword evidence="4" id="KW-1185">Reference proteome</keyword>
<evidence type="ECO:0000259" key="2">
    <source>
        <dbReference type="Pfam" id="PF09968"/>
    </source>
</evidence>
<dbReference type="Proteomes" id="UP001153069">
    <property type="component" value="Unassembled WGS sequence"/>
</dbReference>
<proteinExistence type="predicted"/>
<evidence type="ECO:0000313" key="3">
    <source>
        <dbReference type="EMBL" id="CAB9531349.1"/>
    </source>
</evidence>
<organism evidence="3 4">
    <name type="scientific">Seminavis robusta</name>
    <dbReference type="NCBI Taxonomy" id="568900"/>
    <lineage>
        <taxon>Eukaryota</taxon>
        <taxon>Sar</taxon>
        <taxon>Stramenopiles</taxon>
        <taxon>Ochrophyta</taxon>
        <taxon>Bacillariophyta</taxon>
        <taxon>Bacillariophyceae</taxon>
        <taxon>Bacillariophycidae</taxon>
        <taxon>Naviculales</taxon>
        <taxon>Naviculaceae</taxon>
        <taxon>Seminavis</taxon>
    </lineage>
</organism>
<dbReference type="AlphaFoldDB" id="A0A9N8F412"/>
<dbReference type="OrthoDB" id="10266839at2759"/>
<dbReference type="Gene3D" id="1.20.1260.10">
    <property type="match status" value="1"/>
</dbReference>
<feature type="signal peptide" evidence="1">
    <location>
        <begin position="1"/>
        <end position="19"/>
    </location>
</feature>
<feature type="chain" id="PRO_5040368687" evidence="1">
    <location>
        <begin position="20"/>
        <end position="233"/>
    </location>
</feature>
<dbReference type="SUPFAM" id="SSF47240">
    <property type="entry name" value="Ferritin-like"/>
    <property type="match status" value="1"/>
</dbReference>
<gene>
    <name evidence="3" type="ORF">SEMRO_3448_G348150.1</name>
</gene>
<dbReference type="InterPro" id="IPR019243">
    <property type="entry name" value="DUF2202"/>
</dbReference>
<dbReference type="InterPro" id="IPR009078">
    <property type="entry name" value="Ferritin-like_SF"/>
</dbReference>
<dbReference type="InterPro" id="IPR012347">
    <property type="entry name" value="Ferritin-like"/>
</dbReference>
<keyword evidence="1" id="KW-0732">Signal</keyword>
<dbReference type="CDD" id="cd01048">
    <property type="entry name" value="Ferritin_like_AB2"/>
    <property type="match status" value="1"/>
</dbReference>
<reference evidence="3" key="1">
    <citation type="submission" date="2020-06" db="EMBL/GenBank/DDBJ databases">
        <authorList>
            <consortium name="Plant Systems Biology data submission"/>
        </authorList>
    </citation>
    <scope>NUCLEOTIDE SEQUENCE</scope>
    <source>
        <strain evidence="3">D6</strain>
    </source>
</reference>
<accession>A0A9N8F412</accession>
<name>A0A9N8F412_9STRA</name>
<sequence length="233" mass="25313">MNLILKFAIVALLVPVSESRWWGWGQGDNGGGGNGGGHNNGGGHHNGGGNGGNGGGGNGCGIALGTGTLDEEERSTIIFMREEEKFSRDVYLTLAALYDRPVFFNIARSEQHHMDQMEDLINAYNLDDPVLDESTGVFQNGNLQTLYITLVARGRESLLEALEVGALIEEMDIDDLNKAIQDSDQSDLDTVYGCLRRASYNHLRAFVRNVESLGVTYTAQHLSQPDVDAILNN</sequence>
<evidence type="ECO:0000256" key="1">
    <source>
        <dbReference type="SAM" id="SignalP"/>
    </source>
</evidence>
<dbReference type="Pfam" id="PF09968">
    <property type="entry name" value="DUF2202"/>
    <property type="match status" value="1"/>
</dbReference>
<comment type="caution">
    <text evidence="3">The sequence shown here is derived from an EMBL/GenBank/DDBJ whole genome shotgun (WGS) entry which is preliminary data.</text>
</comment>
<feature type="domain" description="DUF2202" evidence="2">
    <location>
        <begin position="74"/>
        <end position="232"/>
    </location>
</feature>
<protein>
    <submittedName>
        <fullName evidence="3">Uncharacterized protein domain (DUF2202)</fullName>
    </submittedName>
</protein>